<organism evidence="2">
    <name type="scientific">Malus x robusta</name>
    <dbReference type="NCBI Taxonomy" id="1184610"/>
    <lineage>
        <taxon>Eukaryota</taxon>
        <taxon>Viridiplantae</taxon>
        <taxon>Streptophyta</taxon>
        <taxon>Embryophyta</taxon>
        <taxon>Tracheophyta</taxon>
        <taxon>Spermatophyta</taxon>
        <taxon>Magnoliopsida</taxon>
        <taxon>eudicotyledons</taxon>
        <taxon>Gunneridae</taxon>
        <taxon>Pentapetalae</taxon>
        <taxon>rosids</taxon>
        <taxon>fabids</taxon>
        <taxon>Rosales</taxon>
        <taxon>Rosaceae</taxon>
        <taxon>Amygdaloideae</taxon>
        <taxon>Maleae</taxon>
        <taxon>Malus</taxon>
    </lineage>
</organism>
<dbReference type="InterPro" id="IPR012337">
    <property type="entry name" value="RNaseH-like_sf"/>
</dbReference>
<dbReference type="GO" id="GO:0003676">
    <property type="term" value="F:nucleic acid binding"/>
    <property type="evidence" value="ECO:0007669"/>
    <property type="project" value="InterPro"/>
</dbReference>
<dbReference type="SUPFAM" id="SSF53098">
    <property type="entry name" value="Ribonuclease H-like"/>
    <property type="match status" value="1"/>
</dbReference>
<dbReference type="Pfam" id="PF13456">
    <property type="entry name" value="RVT_3"/>
    <property type="match status" value="1"/>
</dbReference>
<name>I7J3I9_9ROSA</name>
<dbReference type="InterPro" id="IPR002156">
    <property type="entry name" value="RNaseH_domain"/>
</dbReference>
<dbReference type="InterPro" id="IPR044730">
    <property type="entry name" value="RNase_H-like_dom_plant"/>
</dbReference>
<accession>I7J3I9</accession>
<dbReference type="PANTHER" id="PTHR47723:SF21">
    <property type="entry name" value="POLYNUCLEOTIDYL TRANSFERASE, RIBONUCLEASE H-LIKE SUPERFAMILY PROTEIN"/>
    <property type="match status" value="1"/>
</dbReference>
<dbReference type="Gene3D" id="3.30.420.10">
    <property type="entry name" value="Ribonuclease H-like superfamily/Ribonuclease H"/>
    <property type="match status" value="1"/>
</dbReference>
<proteinExistence type="predicted"/>
<gene>
    <name evidence="2" type="primary">T2.6</name>
</gene>
<evidence type="ECO:0000313" key="2">
    <source>
        <dbReference type="EMBL" id="CCH50985.1"/>
    </source>
</evidence>
<sequence>MESISNLSPNQNFHTSSCKKIPPAFGWIKCNFDAAWDGKKSIGGFGLVVRDSEGSFLAAQVSSEGDVRSALHAEVAAARAAALFLRRSLTEQVQVEGDALLVISAIQNAGAAYSGHYGHMFDDRRRLLQDLNQWKITFGRRETNKVALRLVRFSLTVDHIVSWFEEPPDYFFSNGCKYGTRAKIKVYGTNYQCGVSKNATLSILEEIFLQGRRPDPLSLPLSASALEVRLKEFEIFALVCLRATWCWFQKESVVANAVGQGAKAHHEQTSTWCNRITVRS</sequence>
<dbReference type="AlphaFoldDB" id="I7J3I9"/>
<dbReference type="EMBL" id="HE805491">
    <property type="protein sequence ID" value="CCH50985.1"/>
    <property type="molecule type" value="Genomic_DNA"/>
</dbReference>
<dbReference type="PANTHER" id="PTHR47723">
    <property type="entry name" value="OS05G0353850 PROTEIN"/>
    <property type="match status" value="1"/>
</dbReference>
<reference evidence="2" key="1">
    <citation type="journal article" date="2012" name="Tree Genet. Genomes">
        <title>A Candidate Gene for Fire Blight Resistance in Malus . robusta 5 is Coding for a CC-NBS-LRR.</title>
        <authorList>
            <person name="Fahrentrapp J."/>
            <person name="Broggini G.A.L."/>
            <person name="Kellerhals M."/>
            <person name="Peil A."/>
            <person name="Richter K."/>
            <person name="Zini E."/>
            <person name="Gessler C."/>
        </authorList>
    </citation>
    <scope>NUCLEOTIDE SEQUENCE</scope>
</reference>
<dbReference type="GO" id="GO:0004523">
    <property type="term" value="F:RNA-DNA hybrid ribonuclease activity"/>
    <property type="evidence" value="ECO:0007669"/>
    <property type="project" value="InterPro"/>
</dbReference>
<dbReference type="InterPro" id="IPR036397">
    <property type="entry name" value="RNaseH_sf"/>
</dbReference>
<dbReference type="InterPro" id="IPR053151">
    <property type="entry name" value="RNase_H-like"/>
</dbReference>
<feature type="domain" description="RNase H type-1" evidence="1">
    <location>
        <begin position="31"/>
        <end position="152"/>
    </location>
</feature>
<evidence type="ECO:0000259" key="1">
    <source>
        <dbReference type="Pfam" id="PF13456"/>
    </source>
</evidence>
<protein>
    <submittedName>
        <fullName evidence="2">T2.6 protein</fullName>
    </submittedName>
</protein>
<dbReference type="CDD" id="cd06222">
    <property type="entry name" value="RNase_H_like"/>
    <property type="match status" value="1"/>
</dbReference>